<evidence type="ECO:0000313" key="3">
    <source>
        <dbReference type="EMBL" id="KAK2809546.1"/>
    </source>
</evidence>
<dbReference type="CDD" id="cd00063">
    <property type="entry name" value="FN3"/>
    <property type="match status" value="1"/>
</dbReference>
<dbReference type="PROSITE" id="PS50853">
    <property type="entry name" value="FN3"/>
    <property type="match status" value="1"/>
</dbReference>
<dbReference type="EMBL" id="JAUPFM010000304">
    <property type="protein sequence ID" value="KAK2809546.1"/>
    <property type="molecule type" value="Genomic_DNA"/>
</dbReference>
<name>A0AA88LI99_CHASR</name>
<feature type="non-terminal residue" evidence="3">
    <location>
        <position position="1"/>
    </location>
</feature>
<gene>
    <name evidence="3" type="ORF">Q5P01_000514</name>
</gene>
<dbReference type="InterPro" id="IPR013783">
    <property type="entry name" value="Ig-like_fold"/>
</dbReference>
<keyword evidence="4" id="KW-1185">Reference proteome</keyword>
<dbReference type="Gene3D" id="2.60.40.10">
    <property type="entry name" value="Immunoglobulins"/>
    <property type="match status" value="1"/>
</dbReference>
<keyword evidence="1" id="KW-0472">Membrane</keyword>
<feature type="transmembrane region" description="Helical" evidence="1">
    <location>
        <begin position="175"/>
        <end position="196"/>
    </location>
</feature>
<reference evidence="3" key="1">
    <citation type="submission" date="2023-07" db="EMBL/GenBank/DDBJ databases">
        <title>Chromosome-level Genome Assembly of Striped Snakehead (Channa striata).</title>
        <authorList>
            <person name="Liu H."/>
        </authorList>
    </citation>
    <scope>NUCLEOTIDE SEQUENCE</scope>
    <source>
        <strain evidence="3">Gz</strain>
        <tissue evidence="3">Muscle</tissue>
    </source>
</reference>
<evidence type="ECO:0000259" key="2">
    <source>
        <dbReference type="PROSITE" id="PS50853"/>
    </source>
</evidence>
<dbReference type="Proteomes" id="UP001187415">
    <property type="component" value="Unassembled WGS sequence"/>
</dbReference>
<dbReference type="InterPro" id="IPR036116">
    <property type="entry name" value="FN3_sf"/>
</dbReference>
<feature type="domain" description="Fibronectin type-III" evidence="2">
    <location>
        <begin position="80"/>
        <end position="172"/>
    </location>
</feature>
<organism evidence="3 4">
    <name type="scientific">Channa striata</name>
    <name type="common">Snakehead murrel</name>
    <name type="synonym">Ophicephalus striatus</name>
    <dbReference type="NCBI Taxonomy" id="64152"/>
    <lineage>
        <taxon>Eukaryota</taxon>
        <taxon>Metazoa</taxon>
        <taxon>Chordata</taxon>
        <taxon>Craniata</taxon>
        <taxon>Vertebrata</taxon>
        <taxon>Euteleostomi</taxon>
        <taxon>Actinopterygii</taxon>
        <taxon>Neopterygii</taxon>
        <taxon>Teleostei</taxon>
        <taxon>Neoteleostei</taxon>
        <taxon>Acanthomorphata</taxon>
        <taxon>Anabantaria</taxon>
        <taxon>Anabantiformes</taxon>
        <taxon>Channoidei</taxon>
        <taxon>Channidae</taxon>
        <taxon>Channa</taxon>
    </lineage>
</organism>
<dbReference type="SUPFAM" id="SSF49265">
    <property type="entry name" value="Fibronectin type III"/>
    <property type="match status" value="1"/>
</dbReference>
<keyword evidence="1" id="KW-0812">Transmembrane</keyword>
<proteinExistence type="predicted"/>
<comment type="caution">
    <text evidence="3">The sequence shown here is derived from an EMBL/GenBank/DDBJ whole genome shotgun (WGS) entry which is preliminary data.</text>
</comment>
<sequence>LTTTFTSGSCSLNLTTSITVDFLNPSDINHPIPNKLPARINPMFPPNCRNLVIDYTCVDEFNEPKNMSDLEPFTDYNCAVPEDIPRVTVYVPERNVITVKCKAPSSFNGPVNQYIARLRYGSDTLHESNGTKCHFEFRDLSHSTTYKLELTAFNGYFESRPWTADVSTLYDEISIIRYLVSFIYVATSVGVILYINKIYGKRKESKNDVNEAVMLETFSVYENPRVSESENTP</sequence>
<dbReference type="AlphaFoldDB" id="A0AA88LI99"/>
<protein>
    <recommendedName>
        <fullName evidence="2">Fibronectin type-III domain-containing protein</fullName>
    </recommendedName>
</protein>
<accession>A0AA88LI99</accession>
<evidence type="ECO:0000313" key="4">
    <source>
        <dbReference type="Proteomes" id="UP001187415"/>
    </source>
</evidence>
<keyword evidence="1" id="KW-1133">Transmembrane helix</keyword>
<evidence type="ECO:0000256" key="1">
    <source>
        <dbReference type="SAM" id="Phobius"/>
    </source>
</evidence>
<dbReference type="InterPro" id="IPR003961">
    <property type="entry name" value="FN3_dom"/>
</dbReference>